<dbReference type="InterPro" id="IPR036388">
    <property type="entry name" value="WH-like_DNA-bd_sf"/>
</dbReference>
<dbReference type="SUPFAM" id="SSF109604">
    <property type="entry name" value="HD-domain/PDEase-like"/>
    <property type="match status" value="1"/>
</dbReference>
<dbReference type="InterPro" id="IPR037522">
    <property type="entry name" value="HD_GYP_dom"/>
</dbReference>
<dbReference type="InterPro" id="IPR000792">
    <property type="entry name" value="Tscrpt_reg_LuxR_C"/>
</dbReference>
<dbReference type="CDD" id="cd06170">
    <property type="entry name" value="LuxR_C_like"/>
    <property type="match status" value="1"/>
</dbReference>
<dbReference type="Gene3D" id="1.10.10.10">
    <property type="entry name" value="Winged helix-like DNA-binding domain superfamily/Winged helix DNA-binding domain"/>
    <property type="match status" value="1"/>
</dbReference>
<dbReference type="Proteomes" id="UP000578036">
    <property type="component" value="Unassembled WGS sequence"/>
</dbReference>
<dbReference type="GO" id="GO:0006355">
    <property type="term" value="P:regulation of DNA-templated transcription"/>
    <property type="evidence" value="ECO:0007669"/>
    <property type="project" value="InterPro"/>
</dbReference>
<dbReference type="PROSITE" id="PS50043">
    <property type="entry name" value="HTH_LUXR_2"/>
    <property type="match status" value="1"/>
</dbReference>
<dbReference type="SMART" id="SM00421">
    <property type="entry name" value="HTH_LUXR"/>
    <property type="match status" value="1"/>
</dbReference>
<dbReference type="Pfam" id="PF13487">
    <property type="entry name" value="HD_5"/>
    <property type="match status" value="1"/>
</dbReference>
<dbReference type="RefSeq" id="WP_112774699.1">
    <property type="nucleotide sequence ID" value="NZ_JACHWF010000005.1"/>
</dbReference>
<comment type="caution">
    <text evidence="3">The sequence shown here is derived from an EMBL/GenBank/DDBJ whole genome shotgun (WGS) entry which is preliminary data.</text>
</comment>
<dbReference type="Pfam" id="PF00196">
    <property type="entry name" value="GerE"/>
    <property type="match status" value="1"/>
</dbReference>
<feature type="domain" description="HD-GYP" evidence="2">
    <location>
        <begin position="222"/>
        <end position="418"/>
    </location>
</feature>
<dbReference type="Gene3D" id="1.10.3210.10">
    <property type="entry name" value="Hypothetical protein af1432"/>
    <property type="match status" value="1"/>
</dbReference>
<dbReference type="GO" id="GO:0003677">
    <property type="term" value="F:DNA binding"/>
    <property type="evidence" value="ECO:0007669"/>
    <property type="project" value="InterPro"/>
</dbReference>
<protein>
    <submittedName>
        <fullName evidence="3">HD-GYP domain-containing protein (C-di-GMP phosphodiesterase class II)</fullName>
    </submittedName>
</protein>
<dbReference type="PROSITE" id="PS00622">
    <property type="entry name" value="HTH_LUXR_1"/>
    <property type="match status" value="1"/>
</dbReference>
<proteinExistence type="predicted"/>
<sequence length="482" mass="51273">MQNPVNVPLNDAVLALAFVGDLSMGQPTDHSLRTARLASSLAAEAGGSIPDRVAASQVALLRWSGCTANASGFEQLLGDDVAGRDAMLTLTLPAFDGQARAGILPLAQIHCEVSGDIASMLGLGAEVEAGLRNVFEAYDGNGMPGRIGHPHVPPVVYHVALASDLEILSRAHGIDTALAYIAGFANARYPAALVALVSQHAKAWLEALESAPLLAEIAALPGHGATEVALPLVGDVIDLKLPWLAGHSRQVAELAKVSAAMQGFDADLQNCLYRAGLIHGVGRAALPNRLWNNPGRLPASDWERVRLMPYWTFRAARHFRQLGAEAELASYAYERLDGSGYYRGLAGDALSGAQRTLAVSTAWVALRSRRPWRAAHSYDDAAVLLRSEAAQGRFDGQIVEATLAAARGDKVRALPSRSSVSLSERETEVLRQISLGESNKEVARTLAISPSTVRTHVENIFRKLECSTRAAATLKAFTLGLL</sequence>
<evidence type="ECO:0000313" key="3">
    <source>
        <dbReference type="EMBL" id="MBB3009570.1"/>
    </source>
</evidence>
<dbReference type="InterPro" id="IPR016032">
    <property type="entry name" value="Sig_transdc_resp-reg_C-effctor"/>
</dbReference>
<dbReference type="PROSITE" id="PS51832">
    <property type="entry name" value="HD_GYP"/>
    <property type="match status" value="1"/>
</dbReference>
<dbReference type="InterPro" id="IPR052020">
    <property type="entry name" value="Cyclic_di-GMP/3'3'-cGAMP_PDE"/>
</dbReference>
<dbReference type="SUPFAM" id="SSF46894">
    <property type="entry name" value="C-terminal effector domain of the bipartite response regulators"/>
    <property type="match status" value="1"/>
</dbReference>
<dbReference type="AlphaFoldDB" id="A0A329AV25"/>
<name>A0A329AV25_9BURK</name>
<evidence type="ECO:0000259" key="2">
    <source>
        <dbReference type="PROSITE" id="PS51832"/>
    </source>
</evidence>
<feature type="domain" description="HTH luxR-type" evidence="1">
    <location>
        <begin position="415"/>
        <end position="480"/>
    </location>
</feature>
<dbReference type="PANTHER" id="PTHR45228">
    <property type="entry name" value="CYCLIC DI-GMP PHOSPHODIESTERASE TM_0186-RELATED"/>
    <property type="match status" value="1"/>
</dbReference>
<organism evidence="3 4">
    <name type="scientific">Cupriavidus alkaliphilus</name>
    <dbReference type="NCBI Taxonomy" id="942866"/>
    <lineage>
        <taxon>Bacteria</taxon>
        <taxon>Pseudomonadati</taxon>
        <taxon>Pseudomonadota</taxon>
        <taxon>Betaproteobacteria</taxon>
        <taxon>Burkholderiales</taxon>
        <taxon>Burkholderiaceae</taxon>
        <taxon>Cupriavidus</taxon>
    </lineage>
</organism>
<keyword evidence="4" id="KW-1185">Reference proteome</keyword>
<accession>A0A329AV25</accession>
<evidence type="ECO:0000259" key="1">
    <source>
        <dbReference type="PROSITE" id="PS50043"/>
    </source>
</evidence>
<dbReference type="EMBL" id="JACHWF010000005">
    <property type="protein sequence ID" value="MBB3009570.1"/>
    <property type="molecule type" value="Genomic_DNA"/>
</dbReference>
<dbReference type="PANTHER" id="PTHR45228:SF4">
    <property type="entry name" value="LIPOPROTEIN"/>
    <property type="match status" value="1"/>
</dbReference>
<reference evidence="3 4" key="1">
    <citation type="submission" date="2020-08" db="EMBL/GenBank/DDBJ databases">
        <title>Genomic Encyclopedia of Type Strains, Phase IV (KMG-V): Genome sequencing to study the core and pangenomes of soil and plant-associated prokaryotes.</title>
        <authorList>
            <person name="Whitman W."/>
        </authorList>
    </citation>
    <scope>NUCLEOTIDE SEQUENCE [LARGE SCALE GENOMIC DNA]</scope>
    <source>
        <strain evidence="3 4">SLV-2362</strain>
    </source>
</reference>
<evidence type="ECO:0000313" key="4">
    <source>
        <dbReference type="Proteomes" id="UP000578036"/>
    </source>
</evidence>
<dbReference type="PRINTS" id="PR00038">
    <property type="entry name" value="HTHLUXR"/>
</dbReference>
<gene>
    <name evidence="3" type="ORF">FHX61_004243</name>
</gene>